<dbReference type="Proteomes" id="UP000772434">
    <property type="component" value="Unassembled WGS sequence"/>
</dbReference>
<name>A0A9P5PNN8_9AGAR</name>
<evidence type="ECO:0000256" key="1">
    <source>
        <dbReference type="ARBA" id="ARBA00022679"/>
    </source>
</evidence>
<dbReference type="InterPro" id="IPR002213">
    <property type="entry name" value="UDP_glucos_trans"/>
</dbReference>
<sequence>MPPKHILFHAMPVWGHTKPMAHFAVLISRACQDTVITLAVTKTVYSKLVHELKSKLSVDEYDALAASRINIIDISGADAMPLTNLKEFSVFYTDLSIIDPLVPYAFEAVRTKSPTKVKIISWMTFPCGTLLEIFSPAALGGKTDPIMETEAGRQEARATIFDAQGDYADERKKLIMVPVPPSSDNRKLNVPGLPPMYRHELFPQIDLLLGADSGFLADRSATFGQIYLREADGVIVVSNSVYERETLHATKTWFASIGIPTYAFAPLSLPRPLTYQVQGDEEVIPSLIADPQNIIFGVKQISFGTIFFPPQQEKLVALLEALIENQVPFLLAHASPIFQPSGDFFTLIKDSGIGMAMPWTPQETILQHEVTGWFVTHGGWNSIQESFQYKVPLILWPLSGDQPLNAAVLTCTHKAAFELIEVRSGDDGTKPLLRFENTDYKPTFTMDAVRAELEALLVKIKGEEGRMVRSRFENLSEDMLRSWDDGGECNDNLHEFLKMLHV</sequence>
<dbReference type="AlphaFoldDB" id="A0A9P5PNN8"/>
<dbReference type="OrthoDB" id="5835829at2759"/>
<dbReference type="GO" id="GO:0008194">
    <property type="term" value="F:UDP-glycosyltransferase activity"/>
    <property type="evidence" value="ECO:0007669"/>
    <property type="project" value="InterPro"/>
</dbReference>
<proteinExistence type="predicted"/>
<dbReference type="PANTHER" id="PTHR48045:SF31">
    <property type="entry name" value="UDP-GLYCOSYLTRANSFERASE 76B1-LIKE"/>
    <property type="match status" value="1"/>
</dbReference>
<keyword evidence="1" id="KW-0808">Transferase</keyword>
<dbReference type="SUPFAM" id="SSF53756">
    <property type="entry name" value="UDP-Glycosyltransferase/glycogen phosphorylase"/>
    <property type="match status" value="1"/>
</dbReference>
<evidence type="ECO:0000313" key="2">
    <source>
        <dbReference type="EMBL" id="KAF9065350.1"/>
    </source>
</evidence>
<comment type="caution">
    <text evidence="2">The sequence shown here is derived from an EMBL/GenBank/DDBJ whole genome shotgun (WGS) entry which is preliminary data.</text>
</comment>
<protein>
    <recommendedName>
        <fullName evidence="4">Glycosyltransferase family 1 protein</fullName>
    </recommendedName>
</protein>
<accession>A0A9P5PNN8</accession>
<dbReference type="Gene3D" id="3.40.50.2000">
    <property type="entry name" value="Glycogen Phosphorylase B"/>
    <property type="match status" value="2"/>
</dbReference>
<dbReference type="PANTHER" id="PTHR48045">
    <property type="entry name" value="UDP-GLYCOSYLTRANSFERASE 72B1"/>
    <property type="match status" value="1"/>
</dbReference>
<dbReference type="Pfam" id="PF00201">
    <property type="entry name" value="UDPGT"/>
    <property type="match status" value="1"/>
</dbReference>
<evidence type="ECO:0008006" key="4">
    <source>
        <dbReference type="Google" id="ProtNLM"/>
    </source>
</evidence>
<reference evidence="2" key="1">
    <citation type="submission" date="2020-11" db="EMBL/GenBank/DDBJ databases">
        <authorList>
            <consortium name="DOE Joint Genome Institute"/>
            <person name="Ahrendt S."/>
            <person name="Riley R."/>
            <person name="Andreopoulos W."/>
            <person name="Labutti K."/>
            <person name="Pangilinan J."/>
            <person name="Ruiz-Duenas F.J."/>
            <person name="Barrasa J.M."/>
            <person name="Sanchez-Garcia M."/>
            <person name="Camarero S."/>
            <person name="Miyauchi S."/>
            <person name="Serrano A."/>
            <person name="Linde D."/>
            <person name="Babiker R."/>
            <person name="Drula E."/>
            <person name="Ayuso-Fernandez I."/>
            <person name="Pacheco R."/>
            <person name="Padilla G."/>
            <person name="Ferreira P."/>
            <person name="Barriuso J."/>
            <person name="Kellner H."/>
            <person name="Castanera R."/>
            <person name="Alfaro M."/>
            <person name="Ramirez L."/>
            <person name="Pisabarro A.G."/>
            <person name="Kuo A."/>
            <person name="Tritt A."/>
            <person name="Lipzen A."/>
            <person name="He G."/>
            <person name="Yan M."/>
            <person name="Ng V."/>
            <person name="Cullen D."/>
            <person name="Martin F."/>
            <person name="Rosso M.-N."/>
            <person name="Henrissat B."/>
            <person name="Hibbett D."/>
            <person name="Martinez A.T."/>
            <person name="Grigoriev I.V."/>
        </authorList>
    </citation>
    <scope>NUCLEOTIDE SEQUENCE</scope>
    <source>
        <strain evidence="2">AH 40177</strain>
    </source>
</reference>
<gene>
    <name evidence="2" type="ORF">BDP27DRAFT_1424914</name>
</gene>
<dbReference type="EMBL" id="JADNRY010000105">
    <property type="protein sequence ID" value="KAF9065350.1"/>
    <property type="molecule type" value="Genomic_DNA"/>
</dbReference>
<keyword evidence="3" id="KW-1185">Reference proteome</keyword>
<organism evidence="2 3">
    <name type="scientific">Rhodocollybia butyracea</name>
    <dbReference type="NCBI Taxonomy" id="206335"/>
    <lineage>
        <taxon>Eukaryota</taxon>
        <taxon>Fungi</taxon>
        <taxon>Dikarya</taxon>
        <taxon>Basidiomycota</taxon>
        <taxon>Agaricomycotina</taxon>
        <taxon>Agaricomycetes</taxon>
        <taxon>Agaricomycetidae</taxon>
        <taxon>Agaricales</taxon>
        <taxon>Marasmiineae</taxon>
        <taxon>Omphalotaceae</taxon>
        <taxon>Rhodocollybia</taxon>
    </lineage>
</organism>
<evidence type="ECO:0000313" key="3">
    <source>
        <dbReference type="Proteomes" id="UP000772434"/>
    </source>
</evidence>